<evidence type="ECO:0000313" key="1">
    <source>
        <dbReference type="EMBL" id="MBM6927966.1"/>
    </source>
</evidence>
<dbReference type="EMBL" id="JACJKX010000002">
    <property type="protein sequence ID" value="MBM6927966.1"/>
    <property type="molecule type" value="Genomic_DNA"/>
</dbReference>
<dbReference type="RefSeq" id="WP_205049569.1">
    <property type="nucleotide sequence ID" value="NZ_JACJKX010000002.1"/>
</dbReference>
<gene>
    <name evidence="1" type="ORF">H5985_01565</name>
</gene>
<name>A0ABS2GR72_9BURK</name>
<dbReference type="PANTHER" id="PTHR31118">
    <property type="entry name" value="CYCLASE-LIKE PROTEIN 2"/>
    <property type="match status" value="1"/>
</dbReference>
<keyword evidence="2" id="KW-1185">Reference proteome</keyword>
<organism evidence="1 2">
    <name type="scientific">Parasutterella secunda</name>
    <dbReference type="NCBI Taxonomy" id="626947"/>
    <lineage>
        <taxon>Bacteria</taxon>
        <taxon>Pseudomonadati</taxon>
        <taxon>Pseudomonadota</taxon>
        <taxon>Betaproteobacteria</taxon>
        <taxon>Burkholderiales</taxon>
        <taxon>Sutterellaceae</taxon>
        <taxon>Parasutterella</taxon>
    </lineage>
</organism>
<sequence>MRILDISPLITEASPVYPGDAPLSLSFVRSSQVCVGTLTMSAHLGAHVDAPQHLNRVGDVSEIALTELIGPCQVIERIGKKVITAEDLPSRLSARRVLIKTGFNRPCCWTNEFSYLSADAVAFLIEQGVKVIGIDTPSIDPAEDEKLPSHVLAIDAGILILENLKLSAVQAGEYELIALPLKIKGLEASPVRAVLIDQRSGESGSCI</sequence>
<evidence type="ECO:0000313" key="2">
    <source>
        <dbReference type="Proteomes" id="UP000777002"/>
    </source>
</evidence>
<dbReference type="SUPFAM" id="SSF102198">
    <property type="entry name" value="Putative cyclase"/>
    <property type="match status" value="1"/>
</dbReference>
<reference evidence="1 2" key="1">
    <citation type="journal article" date="2021" name="Sci. Rep.">
        <title>The distribution of antibiotic resistance genes in chicken gut microbiota commensals.</title>
        <authorList>
            <person name="Juricova H."/>
            <person name="Matiasovicova J."/>
            <person name="Kubasova T."/>
            <person name="Cejkova D."/>
            <person name="Rychlik I."/>
        </authorList>
    </citation>
    <scope>NUCLEOTIDE SEQUENCE [LARGE SCALE GENOMIC DNA]</scope>
    <source>
        <strain evidence="1 2">An562</strain>
    </source>
</reference>
<proteinExistence type="predicted"/>
<dbReference type="PANTHER" id="PTHR31118:SF32">
    <property type="entry name" value="KYNURENINE FORMAMIDASE"/>
    <property type="match status" value="1"/>
</dbReference>
<comment type="caution">
    <text evidence="1">The sequence shown here is derived from an EMBL/GenBank/DDBJ whole genome shotgun (WGS) entry which is preliminary data.</text>
</comment>
<accession>A0ABS2GR72</accession>
<dbReference type="Gene3D" id="3.50.30.50">
    <property type="entry name" value="Putative cyclase"/>
    <property type="match status" value="1"/>
</dbReference>
<protein>
    <submittedName>
        <fullName evidence="1">Cyclase family protein</fullName>
    </submittedName>
</protein>
<dbReference type="Proteomes" id="UP000777002">
    <property type="component" value="Unassembled WGS sequence"/>
</dbReference>
<dbReference type="InterPro" id="IPR007325">
    <property type="entry name" value="KFase/CYL"/>
</dbReference>
<dbReference type="Pfam" id="PF04199">
    <property type="entry name" value="Cyclase"/>
    <property type="match status" value="1"/>
</dbReference>
<dbReference type="InterPro" id="IPR037175">
    <property type="entry name" value="KFase_sf"/>
</dbReference>